<dbReference type="Proteomes" id="UP000623681">
    <property type="component" value="Unassembled WGS sequence"/>
</dbReference>
<dbReference type="EMBL" id="JAESWA010000022">
    <property type="protein sequence ID" value="MBL4932158.1"/>
    <property type="molecule type" value="Genomic_DNA"/>
</dbReference>
<dbReference type="GO" id="GO:0016747">
    <property type="term" value="F:acyltransferase activity, transferring groups other than amino-acyl groups"/>
    <property type="evidence" value="ECO:0007669"/>
    <property type="project" value="InterPro"/>
</dbReference>
<accession>A0A937K538</accession>
<dbReference type="SUPFAM" id="SSF55729">
    <property type="entry name" value="Acyl-CoA N-acyltransferases (Nat)"/>
    <property type="match status" value="1"/>
</dbReference>
<gene>
    <name evidence="2" type="ORF">JK634_10105</name>
</gene>
<feature type="domain" description="N-acetyltransferase" evidence="1">
    <location>
        <begin position="17"/>
        <end position="182"/>
    </location>
</feature>
<name>A0A937K538_9CLOT</name>
<organism evidence="2 3">
    <name type="scientific">Clostridium paridis</name>
    <dbReference type="NCBI Taxonomy" id="2803863"/>
    <lineage>
        <taxon>Bacteria</taxon>
        <taxon>Bacillati</taxon>
        <taxon>Bacillota</taxon>
        <taxon>Clostridia</taxon>
        <taxon>Eubacteriales</taxon>
        <taxon>Clostridiaceae</taxon>
        <taxon>Clostridium</taxon>
    </lineage>
</organism>
<dbReference type="InterPro" id="IPR016181">
    <property type="entry name" value="Acyl_CoA_acyltransferase"/>
</dbReference>
<dbReference type="InterPro" id="IPR000182">
    <property type="entry name" value="GNAT_dom"/>
</dbReference>
<evidence type="ECO:0000313" key="3">
    <source>
        <dbReference type="Proteomes" id="UP000623681"/>
    </source>
</evidence>
<reference evidence="2" key="1">
    <citation type="submission" date="2021-01" db="EMBL/GenBank/DDBJ databases">
        <title>Genome public.</title>
        <authorList>
            <person name="Liu C."/>
            <person name="Sun Q."/>
        </authorList>
    </citation>
    <scope>NUCLEOTIDE SEQUENCE</scope>
    <source>
        <strain evidence="2">YIM B02565</strain>
    </source>
</reference>
<dbReference type="PANTHER" id="PTHR43415">
    <property type="entry name" value="SPERMIDINE N(1)-ACETYLTRANSFERASE"/>
    <property type="match status" value="1"/>
</dbReference>
<dbReference type="RefSeq" id="WP_202767528.1">
    <property type="nucleotide sequence ID" value="NZ_JAESWA010000022.1"/>
</dbReference>
<dbReference type="Pfam" id="PF00583">
    <property type="entry name" value="Acetyltransf_1"/>
    <property type="match status" value="1"/>
</dbReference>
<dbReference type="CDD" id="cd04301">
    <property type="entry name" value="NAT_SF"/>
    <property type="match status" value="1"/>
</dbReference>
<protein>
    <submittedName>
        <fullName evidence="2">GNAT family N-acetyltransferase</fullName>
    </submittedName>
</protein>
<keyword evidence="3" id="KW-1185">Reference proteome</keyword>
<dbReference type="PROSITE" id="PS51186">
    <property type="entry name" value="GNAT"/>
    <property type="match status" value="1"/>
</dbReference>
<evidence type="ECO:0000313" key="2">
    <source>
        <dbReference type="EMBL" id="MBL4932158.1"/>
    </source>
</evidence>
<comment type="caution">
    <text evidence="2">The sequence shown here is derived from an EMBL/GenBank/DDBJ whole genome shotgun (WGS) entry which is preliminary data.</text>
</comment>
<dbReference type="AlphaFoldDB" id="A0A937K538"/>
<proteinExistence type="predicted"/>
<dbReference type="PANTHER" id="PTHR43415:SF3">
    <property type="entry name" value="GNAT-FAMILY ACETYLTRANSFERASE"/>
    <property type="match status" value="1"/>
</dbReference>
<sequence>MSKDILNKIRLKNGEELVLREPTVEDAEGMIKYLNVVGGESDNLLFGKGEFRLTLEQEREYLKNVSNDANTIMVLGIIDNIIISVSHLSASNRKRIAHNSEMSISVKKEYWGMGIGSAVMTELIKFAKVHENIKTISLGVKASNKTAMKLYEKFGFERVGIHKNYFNINGEFDDEYLMDLYL</sequence>
<evidence type="ECO:0000259" key="1">
    <source>
        <dbReference type="PROSITE" id="PS51186"/>
    </source>
</evidence>
<dbReference type="Gene3D" id="3.40.630.30">
    <property type="match status" value="1"/>
</dbReference>